<dbReference type="EMBL" id="BOPF01000046">
    <property type="protein sequence ID" value="GIJ51300.1"/>
    <property type="molecule type" value="Genomic_DNA"/>
</dbReference>
<organism evidence="1 2">
    <name type="scientific">Virgisporangium aliadipatigenens</name>
    <dbReference type="NCBI Taxonomy" id="741659"/>
    <lineage>
        <taxon>Bacteria</taxon>
        <taxon>Bacillati</taxon>
        <taxon>Actinomycetota</taxon>
        <taxon>Actinomycetes</taxon>
        <taxon>Micromonosporales</taxon>
        <taxon>Micromonosporaceae</taxon>
        <taxon>Virgisporangium</taxon>
    </lineage>
</organism>
<keyword evidence="2" id="KW-1185">Reference proteome</keyword>
<evidence type="ECO:0000313" key="2">
    <source>
        <dbReference type="Proteomes" id="UP000619260"/>
    </source>
</evidence>
<name>A0A8J3YWV2_9ACTN</name>
<dbReference type="Proteomes" id="UP000619260">
    <property type="component" value="Unassembled WGS sequence"/>
</dbReference>
<proteinExistence type="predicted"/>
<sequence length="58" mass="6030">MTARPGVHLVICDRQDCPSEPIGAPTAAGAAEKARAAGWLVTDALDLCPPHRVELPAL</sequence>
<reference evidence="1" key="1">
    <citation type="submission" date="2021-01" db="EMBL/GenBank/DDBJ databases">
        <title>Whole genome shotgun sequence of Virgisporangium aliadipatigenens NBRC 105644.</title>
        <authorList>
            <person name="Komaki H."/>
            <person name="Tamura T."/>
        </authorList>
    </citation>
    <scope>NUCLEOTIDE SEQUENCE</scope>
    <source>
        <strain evidence="1">NBRC 105644</strain>
    </source>
</reference>
<dbReference type="RefSeq" id="WP_203904709.1">
    <property type="nucleotide sequence ID" value="NZ_BOPF01000046.1"/>
</dbReference>
<gene>
    <name evidence="1" type="ORF">Val02_81860</name>
</gene>
<accession>A0A8J3YWV2</accession>
<comment type="caution">
    <text evidence="1">The sequence shown here is derived from an EMBL/GenBank/DDBJ whole genome shotgun (WGS) entry which is preliminary data.</text>
</comment>
<evidence type="ECO:0000313" key="1">
    <source>
        <dbReference type="EMBL" id="GIJ51300.1"/>
    </source>
</evidence>
<dbReference type="AlphaFoldDB" id="A0A8J3YWV2"/>
<protein>
    <submittedName>
        <fullName evidence="1">Uncharacterized protein</fullName>
    </submittedName>
</protein>